<keyword evidence="4" id="KW-1185">Reference proteome</keyword>
<keyword evidence="2" id="KW-0812">Transmembrane</keyword>
<evidence type="ECO:0000313" key="4">
    <source>
        <dbReference type="Proteomes" id="UP000198287"/>
    </source>
</evidence>
<sequence length="336" mass="37579">MHEIARILLPPVRNVGLGYLDTPPDHTHHAADPLVSLLKSHSYPEFVIHLHLLLRNFNSRSTGCRHNSKPLFGIDLSDLYSNLCIRLDADLGTLADDHTSSPIGLLLHFFIPIVITNPLGTALVPIFLHNSDPTYFLFRNWTVFAIFGYILVKLVAVVGPPFTFISASLILLEIALVHLGMPLMTEVSISAEYFIRIWKLKEISGWRRRQLRSCKLLKVAIGPFGYVRKQSRGAMFSKMFECALTLIITVGWPRKTFSHDSMGVTTKFGQSRPYGCDHENRSVTTLKGVPTKNVLHDFKGGADEKRSVTTLNGDGHENRSVTTLNGGAHEKRSSRL</sequence>
<feature type="region of interest" description="Disordered" evidence="1">
    <location>
        <begin position="305"/>
        <end position="336"/>
    </location>
</feature>
<keyword evidence="2" id="KW-0472">Membrane</keyword>
<comment type="caution">
    <text evidence="3">The sequence shown here is derived from an EMBL/GenBank/DDBJ whole genome shotgun (WGS) entry which is preliminary data.</text>
</comment>
<accession>A0A226CZ81</accession>
<evidence type="ECO:0000313" key="3">
    <source>
        <dbReference type="EMBL" id="OXA38263.1"/>
    </source>
</evidence>
<keyword evidence="2" id="KW-1133">Transmembrane helix</keyword>
<feature type="transmembrane region" description="Helical" evidence="2">
    <location>
        <begin position="105"/>
        <end position="128"/>
    </location>
</feature>
<dbReference type="AlphaFoldDB" id="A0A226CZ81"/>
<dbReference type="EMBL" id="LNIX01000047">
    <property type="protein sequence ID" value="OXA38263.1"/>
    <property type="molecule type" value="Genomic_DNA"/>
</dbReference>
<gene>
    <name evidence="3" type="ORF">Fcan01_27037</name>
</gene>
<feature type="transmembrane region" description="Helical" evidence="2">
    <location>
        <begin position="140"/>
        <end position="158"/>
    </location>
</feature>
<reference evidence="3 4" key="1">
    <citation type="submission" date="2015-12" db="EMBL/GenBank/DDBJ databases">
        <title>The genome of Folsomia candida.</title>
        <authorList>
            <person name="Faddeeva A."/>
            <person name="Derks M.F."/>
            <person name="Anvar Y."/>
            <person name="Smit S."/>
            <person name="Van Straalen N."/>
            <person name="Roelofs D."/>
        </authorList>
    </citation>
    <scope>NUCLEOTIDE SEQUENCE [LARGE SCALE GENOMIC DNA]</scope>
    <source>
        <strain evidence="3 4">VU population</strain>
        <tissue evidence="3">Whole body</tissue>
    </source>
</reference>
<proteinExistence type="predicted"/>
<evidence type="ECO:0000256" key="2">
    <source>
        <dbReference type="SAM" id="Phobius"/>
    </source>
</evidence>
<organism evidence="3 4">
    <name type="scientific">Folsomia candida</name>
    <name type="common">Springtail</name>
    <dbReference type="NCBI Taxonomy" id="158441"/>
    <lineage>
        <taxon>Eukaryota</taxon>
        <taxon>Metazoa</taxon>
        <taxon>Ecdysozoa</taxon>
        <taxon>Arthropoda</taxon>
        <taxon>Hexapoda</taxon>
        <taxon>Collembola</taxon>
        <taxon>Entomobryomorpha</taxon>
        <taxon>Isotomoidea</taxon>
        <taxon>Isotomidae</taxon>
        <taxon>Proisotominae</taxon>
        <taxon>Folsomia</taxon>
    </lineage>
</organism>
<name>A0A226CZ81_FOLCA</name>
<protein>
    <submittedName>
        <fullName evidence="3">Uncharacterized protein</fullName>
    </submittedName>
</protein>
<dbReference type="Proteomes" id="UP000198287">
    <property type="component" value="Unassembled WGS sequence"/>
</dbReference>
<evidence type="ECO:0000256" key="1">
    <source>
        <dbReference type="SAM" id="MobiDB-lite"/>
    </source>
</evidence>